<organism evidence="1 2">
    <name type="scientific">Schistosoma mattheei</name>
    <dbReference type="NCBI Taxonomy" id="31246"/>
    <lineage>
        <taxon>Eukaryota</taxon>
        <taxon>Metazoa</taxon>
        <taxon>Spiralia</taxon>
        <taxon>Lophotrochozoa</taxon>
        <taxon>Platyhelminthes</taxon>
        <taxon>Trematoda</taxon>
        <taxon>Digenea</taxon>
        <taxon>Strigeidida</taxon>
        <taxon>Schistosomatoidea</taxon>
        <taxon>Schistosomatidae</taxon>
        <taxon>Schistosoma</taxon>
    </lineage>
</organism>
<dbReference type="EMBL" id="UZAL01029039">
    <property type="protein sequence ID" value="VDP45454.1"/>
    <property type="molecule type" value="Genomic_DNA"/>
</dbReference>
<sequence length="113" mass="13112">MFHNNNNSNQMVIKFILILCLSSSSSSSSTSSSLISLLSMFVLNSCEAYHLPVKYNFDHDLIDYLTNVSELKYYPRQTRSFYSREELARYLNHMLQEEEASMNKLPISPLRFG</sequence>
<protein>
    <submittedName>
        <fullName evidence="1">Uncharacterized protein</fullName>
    </submittedName>
</protein>
<keyword evidence="2" id="KW-1185">Reference proteome</keyword>
<proteinExistence type="predicted"/>
<dbReference type="Proteomes" id="UP000269396">
    <property type="component" value="Unassembled WGS sequence"/>
</dbReference>
<evidence type="ECO:0000313" key="1">
    <source>
        <dbReference type="EMBL" id="VDP45454.1"/>
    </source>
</evidence>
<accession>A0A183P2L1</accession>
<gene>
    <name evidence="1" type="ORF">SMTD_LOCUS8597</name>
</gene>
<dbReference type="AlphaFoldDB" id="A0A183P2L1"/>
<evidence type="ECO:0000313" key="2">
    <source>
        <dbReference type="Proteomes" id="UP000269396"/>
    </source>
</evidence>
<reference evidence="1 2" key="1">
    <citation type="submission" date="2018-11" db="EMBL/GenBank/DDBJ databases">
        <authorList>
            <consortium name="Pathogen Informatics"/>
        </authorList>
    </citation>
    <scope>NUCLEOTIDE SEQUENCE [LARGE SCALE GENOMIC DNA]</scope>
    <source>
        <strain>Denwood</strain>
        <strain evidence="2">Zambia</strain>
    </source>
</reference>
<name>A0A183P2L1_9TREM</name>